<dbReference type="CDD" id="cd03768">
    <property type="entry name" value="SR_ResInv"/>
    <property type="match status" value="1"/>
</dbReference>
<dbReference type="InterPro" id="IPR050639">
    <property type="entry name" value="SSR_resolvase"/>
</dbReference>
<dbReference type="PANTHER" id="PTHR30461:SF2">
    <property type="entry name" value="SERINE RECOMBINASE PINE-RELATED"/>
    <property type="match status" value="1"/>
</dbReference>
<keyword evidence="1" id="KW-0229">DNA integration</keyword>
<keyword evidence="2" id="KW-0238">DNA-binding</keyword>
<name>A0ABY6GPS7_9GAMM</name>
<dbReference type="Proteomes" id="UP001163255">
    <property type="component" value="Chromosome"/>
</dbReference>
<dbReference type="PROSITE" id="PS51736">
    <property type="entry name" value="RECOMBINASES_3"/>
    <property type="match status" value="1"/>
</dbReference>
<feature type="domain" description="Resolvase/invertase-type recombinase catalytic" evidence="5">
    <location>
        <begin position="3"/>
        <end position="142"/>
    </location>
</feature>
<dbReference type="RefSeq" id="WP_262596415.1">
    <property type="nucleotide sequence ID" value="NZ_CP103300.1"/>
</dbReference>
<evidence type="ECO:0000256" key="1">
    <source>
        <dbReference type="ARBA" id="ARBA00022908"/>
    </source>
</evidence>
<evidence type="ECO:0000256" key="3">
    <source>
        <dbReference type="ARBA" id="ARBA00023172"/>
    </source>
</evidence>
<sequence>MSRTFAYCRVSTAEQTTENQAIAIRKQYDVIDTRIISETISGAVVASERPEFNRLLDRLETGDTLVVLKLDRLGRDMIDVLATIDRLQDMGIKVVSMDLPCNDLTSSEGKLILRVFASVAQFEKDRIRERTIEGQARARAAGKVIGRPVATKTTDKVQALKSEGLKQTQVAKELGISLPTVKRHWNKTA</sequence>
<feature type="active site" description="O-(5'-phospho-DNA)-serine intermediate" evidence="4">
    <location>
        <position position="11"/>
    </location>
</feature>
<evidence type="ECO:0000256" key="2">
    <source>
        <dbReference type="ARBA" id="ARBA00023125"/>
    </source>
</evidence>
<dbReference type="Pfam" id="PF00239">
    <property type="entry name" value="Resolvase"/>
    <property type="match status" value="1"/>
</dbReference>
<protein>
    <submittedName>
        <fullName evidence="6">Recombinase family protein</fullName>
    </submittedName>
</protein>
<keyword evidence="7" id="KW-1185">Reference proteome</keyword>
<gene>
    <name evidence="6" type="ORF">NX720_17930</name>
</gene>
<dbReference type="Gene3D" id="3.40.50.1390">
    <property type="entry name" value="Resolvase, N-terminal catalytic domain"/>
    <property type="match status" value="1"/>
</dbReference>
<proteinExistence type="predicted"/>
<reference evidence="6" key="1">
    <citation type="submission" date="2022-10" db="EMBL/GenBank/DDBJ databases">
        <title>Completed Genome Sequence of two octocoral isolated bacterium, Endozoicomonas euniceicola EF212T and Endozoicomonas gorgoniicola PS125T.</title>
        <authorList>
            <person name="Chiou Y.-J."/>
            <person name="Chen Y.-H."/>
        </authorList>
    </citation>
    <scope>NUCLEOTIDE SEQUENCE</scope>
    <source>
        <strain evidence="6">EF212</strain>
    </source>
</reference>
<accession>A0ABY6GPS7</accession>
<dbReference type="SUPFAM" id="SSF53041">
    <property type="entry name" value="Resolvase-like"/>
    <property type="match status" value="1"/>
</dbReference>
<dbReference type="InterPro" id="IPR006119">
    <property type="entry name" value="Resolv_N"/>
</dbReference>
<dbReference type="PROSITE" id="PS00398">
    <property type="entry name" value="RECOMBINASES_2"/>
    <property type="match status" value="1"/>
</dbReference>
<organism evidence="6 7">
    <name type="scientific">Endozoicomonas euniceicola</name>
    <dbReference type="NCBI Taxonomy" id="1234143"/>
    <lineage>
        <taxon>Bacteria</taxon>
        <taxon>Pseudomonadati</taxon>
        <taxon>Pseudomonadota</taxon>
        <taxon>Gammaproteobacteria</taxon>
        <taxon>Oceanospirillales</taxon>
        <taxon>Endozoicomonadaceae</taxon>
        <taxon>Endozoicomonas</taxon>
    </lineage>
</organism>
<dbReference type="PROSITE" id="PS00397">
    <property type="entry name" value="RECOMBINASES_1"/>
    <property type="match status" value="1"/>
</dbReference>
<dbReference type="EMBL" id="CP103300">
    <property type="protein sequence ID" value="UYM14755.1"/>
    <property type="molecule type" value="Genomic_DNA"/>
</dbReference>
<dbReference type="PANTHER" id="PTHR30461">
    <property type="entry name" value="DNA-INVERTASE FROM LAMBDOID PROPHAGE"/>
    <property type="match status" value="1"/>
</dbReference>
<keyword evidence="3" id="KW-0233">DNA recombination</keyword>
<evidence type="ECO:0000259" key="5">
    <source>
        <dbReference type="PROSITE" id="PS51736"/>
    </source>
</evidence>
<dbReference type="SMART" id="SM00857">
    <property type="entry name" value="Resolvase"/>
    <property type="match status" value="1"/>
</dbReference>
<dbReference type="InterPro" id="IPR006118">
    <property type="entry name" value="Recombinase_CS"/>
</dbReference>
<dbReference type="InterPro" id="IPR036162">
    <property type="entry name" value="Resolvase-like_N_sf"/>
</dbReference>
<evidence type="ECO:0000313" key="7">
    <source>
        <dbReference type="Proteomes" id="UP001163255"/>
    </source>
</evidence>
<evidence type="ECO:0000313" key="6">
    <source>
        <dbReference type="EMBL" id="UYM14755.1"/>
    </source>
</evidence>
<evidence type="ECO:0000256" key="4">
    <source>
        <dbReference type="PROSITE-ProRule" id="PRU10137"/>
    </source>
</evidence>